<evidence type="ECO:0000256" key="1">
    <source>
        <dbReference type="ARBA" id="ARBA00022658"/>
    </source>
</evidence>
<evidence type="ECO:0000259" key="2">
    <source>
        <dbReference type="PROSITE" id="PS50010"/>
    </source>
</evidence>
<dbReference type="InterPro" id="IPR051336">
    <property type="entry name" value="RhoGEF_Guanine_NuclExch_SF"/>
</dbReference>
<proteinExistence type="predicted"/>
<dbReference type="PROSITE" id="PS50010">
    <property type="entry name" value="DH_2"/>
    <property type="match status" value="1"/>
</dbReference>
<dbReference type="AlphaFoldDB" id="A0A336MCY0"/>
<dbReference type="EMBL" id="UFQT01000391">
    <property type="protein sequence ID" value="SSX23888.1"/>
    <property type="molecule type" value="Genomic_DNA"/>
</dbReference>
<reference evidence="4" key="2">
    <citation type="submission" date="2018-07" db="EMBL/GenBank/DDBJ databases">
        <authorList>
            <person name="Quirk P.G."/>
            <person name="Krulwich T.A."/>
        </authorList>
    </citation>
    <scope>NUCLEOTIDE SEQUENCE</scope>
</reference>
<dbReference type="VEuPathDB" id="VectorBase:CSON009777"/>
<gene>
    <name evidence="4" type="primary">CSON009777</name>
</gene>
<dbReference type="InterPro" id="IPR035899">
    <property type="entry name" value="DBL_dom_sf"/>
</dbReference>
<dbReference type="PANTHER" id="PTHR22826">
    <property type="entry name" value="RHO GUANINE EXCHANGE FACTOR-RELATED"/>
    <property type="match status" value="1"/>
</dbReference>
<evidence type="ECO:0000313" key="4">
    <source>
        <dbReference type="EMBL" id="SSX23888.1"/>
    </source>
</evidence>
<dbReference type="Gene3D" id="1.20.900.10">
    <property type="entry name" value="Dbl homology (DH) domain"/>
    <property type="match status" value="1"/>
</dbReference>
<dbReference type="InterPro" id="IPR000219">
    <property type="entry name" value="DH_dom"/>
</dbReference>
<sequence length="308" mass="36434">MFRELSLVIQEVVVLEKNYIQRLENGINLYVYNGIDLIHQKDKDEYWRLFANLLKIYEFHKNQLFCSLIACNEDIFNIANVFHTFITNDNFYPYVLYSVDEFKIEKIISQYKKDFDKLSSDSGDKLGIKNFLMEPMQRLPRYQMLFSKIIKTLRYSDDSVKSFLTVCCMAEKQLRRLVNTVDQAISLNDLENYPKFDWQVGQGNFRKMSKFIVFEHPKDVEYESNVYLFEKSLICTESNPNFNNRLLYRTHVTLDEIYFIEFLEESKIKITLCQKKISLSGATENIQEWATILKSPGKGDEGNGKFNQ</sequence>
<dbReference type="SMART" id="SM00325">
    <property type="entry name" value="RhoGEF"/>
    <property type="match status" value="1"/>
</dbReference>
<dbReference type="GO" id="GO:0005737">
    <property type="term" value="C:cytoplasm"/>
    <property type="evidence" value="ECO:0007669"/>
    <property type="project" value="TreeGrafter"/>
</dbReference>
<dbReference type="Pfam" id="PF00621">
    <property type="entry name" value="RhoGEF"/>
    <property type="match status" value="1"/>
</dbReference>
<organism evidence="4">
    <name type="scientific">Culicoides sonorensis</name>
    <name type="common">Biting midge</name>
    <dbReference type="NCBI Taxonomy" id="179676"/>
    <lineage>
        <taxon>Eukaryota</taxon>
        <taxon>Metazoa</taxon>
        <taxon>Ecdysozoa</taxon>
        <taxon>Arthropoda</taxon>
        <taxon>Hexapoda</taxon>
        <taxon>Insecta</taxon>
        <taxon>Pterygota</taxon>
        <taxon>Neoptera</taxon>
        <taxon>Endopterygota</taxon>
        <taxon>Diptera</taxon>
        <taxon>Nematocera</taxon>
        <taxon>Chironomoidea</taxon>
        <taxon>Ceratopogonidae</taxon>
        <taxon>Ceratopogoninae</taxon>
        <taxon>Culicoides</taxon>
        <taxon>Monoculicoides</taxon>
    </lineage>
</organism>
<name>A0A336MCY0_CULSO</name>
<feature type="domain" description="DH" evidence="2">
    <location>
        <begin position="4"/>
        <end position="184"/>
    </location>
</feature>
<keyword evidence="1" id="KW-0344">Guanine-nucleotide releasing factor</keyword>
<accession>A0A336MCY0</accession>
<protein>
    <submittedName>
        <fullName evidence="4">CSON009777 protein</fullName>
    </submittedName>
</protein>
<dbReference type="OMA" id="SINRTIW"/>
<evidence type="ECO:0000313" key="3">
    <source>
        <dbReference type="EMBL" id="SSX03523.1"/>
    </source>
</evidence>
<dbReference type="SUPFAM" id="SSF48065">
    <property type="entry name" value="DBL homology domain (DH-domain)"/>
    <property type="match status" value="1"/>
</dbReference>
<dbReference type="PANTHER" id="PTHR22826:SF209">
    <property type="entry name" value="DH DOMAIN-CONTAINING PROTEIN"/>
    <property type="match status" value="1"/>
</dbReference>
<dbReference type="EMBL" id="UFQS01000391">
    <property type="protein sequence ID" value="SSX03523.1"/>
    <property type="molecule type" value="Genomic_DNA"/>
</dbReference>
<dbReference type="GO" id="GO:0005085">
    <property type="term" value="F:guanyl-nucleotide exchange factor activity"/>
    <property type="evidence" value="ECO:0007669"/>
    <property type="project" value="UniProtKB-KW"/>
</dbReference>
<reference evidence="3" key="1">
    <citation type="submission" date="2018-04" db="EMBL/GenBank/DDBJ databases">
        <authorList>
            <person name="Go L.Y."/>
            <person name="Mitchell J.A."/>
        </authorList>
    </citation>
    <scope>NUCLEOTIDE SEQUENCE</scope>
    <source>
        <tissue evidence="3">Whole organism</tissue>
    </source>
</reference>